<proteinExistence type="predicted"/>
<dbReference type="EMBL" id="JAWLKI010000001">
    <property type="protein sequence ID" value="MDV6306037.1"/>
    <property type="molecule type" value="Genomic_DNA"/>
</dbReference>
<sequence>MAQTVADSLPADAGEADIIEAAAKVPTPTSLKLVADRVARASEREARNLAAGKRADLVQMFNAEFDAIRKEAAKVLPTVLPLESASDAIRAGKSKEWARVEDLYSEHQALRREVDSLRSDSLLPAFKGHDGYGTWKHPEPAPRYSELPEFRKFADDLRRESYVPADQAEVDRVRAADQEAARVG</sequence>
<evidence type="ECO:0000313" key="1">
    <source>
        <dbReference type="EMBL" id="MDV6306037.1"/>
    </source>
</evidence>
<accession>A0ABU4D8I9</accession>
<keyword evidence="2" id="KW-1185">Reference proteome</keyword>
<dbReference type="Proteomes" id="UP001185779">
    <property type="component" value="Unassembled WGS sequence"/>
</dbReference>
<organism evidence="1 2">
    <name type="scientific">Gordonia amicalis</name>
    <dbReference type="NCBI Taxonomy" id="89053"/>
    <lineage>
        <taxon>Bacteria</taxon>
        <taxon>Bacillati</taxon>
        <taxon>Actinomycetota</taxon>
        <taxon>Actinomycetes</taxon>
        <taxon>Mycobacteriales</taxon>
        <taxon>Gordoniaceae</taxon>
        <taxon>Gordonia</taxon>
    </lineage>
</organism>
<comment type="caution">
    <text evidence="1">The sequence shown here is derived from an EMBL/GenBank/DDBJ whole genome shotgun (WGS) entry which is preliminary data.</text>
</comment>
<reference evidence="1 2" key="1">
    <citation type="submission" date="2023-10" db="EMBL/GenBank/DDBJ databases">
        <title>Development of a sustainable strategy for remediation of hydrocarbon-contaminated territories based on the waste exchange concept.</title>
        <authorList>
            <person name="Krivoruchko A."/>
        </authorList>
    </citation>
    <scope>NUCLEOTIDE SEQUENCE [LARGE SCALE GENOMIC DNA]</scope>
    <source>
        <strain evidence="1 2">IEGM 1266</strain>
    </source>
</reference>
<protein>
    <submittedName>
        <fullName evidence="1">Uncharacterized protein</fullName>
    </submittedName>
</protein>
<dbReference type="RefSeq" id="WP_157753389.1">
    <property type="nucleotide sequence ID" value="NZ_JAWLKI010000001.1"/>
</dbReference>
<evidence type="ECO:0000313" key="2">
    <source>
        <dbReference type="Proteomes" id="UP001185779"/>
    </source>
</evidence>
<gene>
    <name evidence="1" type="ORF">R3P94_01535</name>
</gene>
<name>A0ABU4D8I9_9ACTN</name>